<feature type="transmembrane region" description="Helical" evidence="5">
    <location>
        <begin position="29"/>
        <end position="49"/>
    </location>
</feature>
<keyword evidence="4 5" id="KW-0472">Membrane</keyword>
<proteinExistence type="inferred from homology"/>
<dbReference type="HAMAP" id="MF_01361">
    <property type="entry name" value="UPF0391"/>
    <property type="match status" value="1"/>
</dbReference>
<evidence type="ECO:0000256" key="4">
    <source>
        <dbReference type="ARBA" id="ARBA00023136"/>
    </source>
</evidence>
<dbReference type="PIRSF" id="PIRSF036466">
    <property type="entry name" value="UCP036466"/>
    <property type="match status" value="1"/>
</dbReference>
<keyword evidence="1" id="KW-1003">Cell membrane</keyword>
<dbReference type="Proteomes" id="UP000315349">
    <property type="component" value="Chromosome"/>
</dbReference>
<accession>A0A518GHY0</accession>
<dbReference type="AlphaFoldDB" id="A0A518GHY0"/>
<keyword evidence="2 5" id="KW-0812">Transmembrane</keyword>
<keyword evidence="7" id="KW-1185">Reference proteome</keyword>
<dbReference type="GO" id="GO:0005886">
    <property type="term" value="C:plasma membrane"/>
    <property type="evidence" value="ECO:0007669"/>
    <property type="project" value="InterPro"/>
</dbReference>
<evidence type="ECO:0000313" key="7">
    <source>
        <dbReference type="Proteomes" id="UP000315349"/>
    </source>
</evidence>
<dbReference type="InterPro" id="IPR009760">
    <property type="entry name" value="DUF1328"/>
</dbReference>
<reference evidence="6 7" key="1">
    <citation type="submission" date="2019-02" db="EMBL/GenBank/DDBJ databases">
        <title>Deep-cultivation of Planctomycetes and their phenomic and genomic characterization uncovers novel biology.</title>
        <authorList>
            <person name="Wiegand S."/>
            <person name="Jogler M."/>
            <person name="Boedeker C."/>
            <person name="Pinto D."/>
            <person name="Vollmers J."/>
            <person name="Rivas-Marin E."/>
            <person name="Kohn T."/>
            <person name="Peeters S.H."/>
            <person name="Heuer A."/>
            <person name="Rast P."/>
            <person name="Oberbeckmann S."/>
            <person name="Bunk B."/>
            <person name="Jeske O."/>
            <person name="Meyerdierks A."/>
            <person name="Storesund J.E."/>
            <person name="Kallscheuer N."/>
            <person name="Luecker S."/>
            <person name="Lage O.M."/>
            <person name="Pohl T."/>
            <person name="Merkel B.J."/>
            <person name="Hornburger P."/>
            <person name="Mueller R.-W."/>
            <person name="Bruemmer F."/>
            <person name="Labrenz M."/>
            <person name="Spormann A.M."/>
            <person name="Op den Camp H."/>
            <person name="Overmann J."/>
            <person name="Amann R."/>
            <person name="Jetten M.S.M."/>
            <person name="Mascher T."/>
            <person name="Medema M.H."/>
            <person name="Devos D.P."/>
            <person name="Kaster A.-K."/>
            <person name="Ovreas L."/>
            <person name="Rohde M."/>
            <person name="Galperin M.Y."/>
            <person name="Jogler C."/>
        </authorList>
    </citation>
    <scope>NUCLEOTIDE SEQUENCE [LARGE SCALE GENOMIC DNA]</scope>
    <source>
        <strain evidence="6 7">Spb1</strain>
    </source>
</reference>
<sequence length="54" mass="5906">MLQWALTFFIIAIIAGLLGFSQIVGTATWIAQVLFVVFLILAIVSLLTGRKPVM</sequence>
<gene>
    <name evidence="6" type="ORF">Spb1_00600</name>
</gene>
<evidence type="ECO:0000256" key="3">
    <source>
        <dbReference type="ARBA" id="ARBA00022989"/>
    </source>
</evidence>
<organism evidence="6 7">
    <name type="scientific">Planctopirus ephydatiae</name>
    <dbReference type="NCBI Taxonomy" id="2528019"/>
    <lineage>
        <taxon>Bacteria</taxon>
        <taxon>Pseudomonadati</taxon>
        <taxon>Planctomycetota</taxon>
        <taxon>Planctomycetia</taxon>
        <taxon>Planctomycetales</taxon>
        <taxon>Planctomycetaceae</taxon>
        <taxon>Planctopirus</taxon>
    </lineage>
</organism>
<protein>
    <submittedName>
        <fullName evidence="6">Uncharacterized protein</fullName>
    </submittedName>
</protein>
<evidence type="ECO:0000256" key="5">
    <source>
        <dbReference type="SAM" id="Phobius"/>
    </source>
</evidence>
<dbReference type="OrthoDB" id="2665934at2"/>
<evidence type="ECO:0000313" key="6">
    <source>
        <dbReference type="EMBL" id="QDV28197.1"/>
    </source>
</evidence>
<keyword evidence="3 5" id="KW-1133">Transmembrane helix</keyword>
<dbReference type="Pfam" id="PF07043">
    <property type="entry name" value="DUF1328"/>
    <property type="match status" value="1"/>
</dbReference>
<dbReference type="NCBIfam" id="NF010229">
    <property type="entry name" value="PRK13682.1-4"/>
    <property type="match status" value="1"/>
</dbReference>
<dbReference type="KEGG" id="peh:Spb1_00600"/>
<name>A0A518GHY0_9PLAN</name>
<dbReference type="EMBL" id="CP036299">
    <property type="protein sequence ID" value="QDV28197.1"/>
    <property type="molecule type" value="Genomic_DNA"/>
</dbReference>
<evidence type="ECO:0000256" key="2">
    <source>
        <dbReference type="ARBA" id="ARBA00022692"/>
    </source>
</evidence>
<dbReference type="RefSeq" id="WP_068851138.1">
    <property type="nucleotide sequence ID" value="NZ_CP036299.1"/>
</dbReference>
<evidence type="ECO:0000256" key="1">
    <source>
        <dbReference type="ARBA" id="ARBA00022475"/>
    </source>
</evidence>